<dbReference type="InterPro" id="IPR011701">
    <property type="entry name" value="MFS"/>
</dbReference>
<evidence type="ECO:0000313" key="9">
    <source>
        <dbReference type="Proteomes" id="UP001642464"/>
    </source>
</evidence>
<evidence type="ECO:0000256" key="6">
    <source>
        <dbReference type="SAM" id="Phobius"/>
    </source>
</evidence>
<dbReference type="Pfam" id="PF07690">
    <property type="entry name" value="MFS_1"/>
    <property type="match status" value="1"/>
</dbReference>
<feature type="transmembrane region" description="Helical" evidence="6">
    <location>
        <begin position="664"/>
        <end position="680"/>
    </location>
</feature>
<dbReference type="Gene3D" id="1.20.1250.20">
    <property type="entry name" value="MFS general substrate transporter like domains"/>
    <property type="match status" value="1"/>
</dbReference>
<keyword evidence="4 6" id="KW-0472">Membrane</keyword>
<dbReference type="InterPro" id="IPR036259">
    <property type="entry name" value="MFS_trans_sf"/>
</dbReference>
<evidence type="ECO:0000256" key="2">
    <source>
        <dbReference type="ARBA" id="ARBA00022692"/>
    </source>
</evidence>
<name>A0ABP0K161_9DINO</name>
<dbReference type="EMBL" id="CAXAMM010009467">
    <property type="protein sequence ID" value="CAK9020487.1"/>
    <property type="molecule type" value="Genomic_DNA"/>
</dbReference>
<dbReference type="PANTHER" id="PTHR23510:SF64">
    <property type="entry name" value="INNER MEMBRANE TRANSPORT PROTEIN YAJR"/>
    <property type="match status" value="1"/>
</dbReference>
<evidence type="ECO:0000256" key="1">
    <source>
        <dbReference type="ARBA" id="ARBA00004141"/>
    </source>
</evidence>
<feature type="transmembrane region" description="Helical" evidence="6">
    <location>
        <begin position="440"/>
        <end position="459"/>
    </location>
</feature>
<feature type="transmembrane region" description="Helical" evidence="6">
    <location>
        <begin position="834"/>
        <end position="853"/>
    </location>
</feature>
<organism evidence="8 9">
    <name type="scientific">Durusdinium trenchii</name>
    <dbReference type="NCBI Taxonomy" id="1381693"/>
    <lineage>
        <taxon>Eukaryota</taxon>
        <taxon>Sar</taxon>
        <taxon>Alveolata</taxon>
        <taxon>Dinophyceae</taxon>
        <taxon>Suessiales</taxon>
        <taxon>Symbiodiniaceae</taxon>
        <taxon>Durusdinium</taxon>
    </lineage>
</organism>
<keyword evidence="2 6" id="KW-0812">Transmembrane</keyword>
<dbReference type="Proteomes" id="UP001642464">
    <property type="component" value="Unassembled WGS sequence"/>
</dbReference>
<evidence type="ECO:0000256" key="3">
    <source>
        <dbReference type="ARBA" id="ARBA00022989"/>
    </source>
</evidence>
<feature type="transmembrane region" description="Helical" evidence="6">
    <location>
        <begin position="377"/>
        <end position="395"/>
    </location>
</feature>
<feature type="transmembrane region" description="Helical" evidence="6">
    <location>
        <begin position="479"/>
        <end position="496"/>
    </location>
</feature>
<evidence type="ECO:0000259" key="7">
    <source>
        <dbReference type="PROSITE" id="PS51382"/>
    </source>
</evidence>
<proteinExistence type="predicted"/>
<evidence type="ECO:0000256" key="4">
    <source>
        <dbReference type="ARBA" id="ARBA00023136"/>
    </source>
</evidence>
<comment type="subcellular location">
    <subcellularLocation>
        <location evidence="1">Membrane</location>
        <topology evidence="1">Multi-pass membrane protein</topology>
    </subcellularLocation>
</comment>
<dbReference type="InterPro" id="IPR051068">
    <property type="entry name" value="MFS_Domain-Containing_Protein"/>
</dbReference>
<gene>
    <name evidence="8" type="ORF">SCF082_LOCUS14932</name>
</gene>
<comment type="caution">
    <text evidence="8">The sequence shown here is derived from an EMBL/GenBank/DDBJ whole genome shotgun (WGS) entry which is preliminary data.</text>
</comment>
<protein>
    <submittedName>
        <fullName evidence="8">SPX domain-containing membrane protein Os04g0573000</fullName>
    </submittedName>
</protein>
<sequence>MKFGKVFDASVVPEWRQHYLQYNDLKKWIKEVKPQQSVDPEDFNREVERQVAHVMEFYEQERFILENDIASASRQRLLLERSPETRKFLMQERELCLIDMFQAGEQLRKLFSFLKLNSTALRKILKKFHKKVTSTGPELLQVVAANQHSILAMNLKKLKDFSLLQPCIDHIKDGITQLQVSLKTDMSDPALFSIDDGAGGSNGPGGWSPSPTIRFGQYKRKGAMILEDLSMMRIEMRDVNSYLSFLSSQAVIPLSPKLLRNQSKIQQLKRQGSRGGAAGFSAHVTEDVIEENQELEVLQRIDGMENDEDDVVSQYINLASTFFYLCNYNINLPTSAEYAAHLGLHPSASGVIVAMTPMAALISAVGYSYWSNYSFKAPLFVSAVFLVSGNLMYALAWDLELTSFILLGRFVSGLGGCRAVNRRYIADNISVEHRTKASAAFVAAGAMGMALGPFMASLFSEFDTVWFGITLNEMTSPAFFMAAVWVVYGLFVLLRFREPRRRPPSLDSPGLSDGEDSRDSQSNDSDELDGFTDDDYEYMDDPGVDSDREGLLEDNFEDQSNLAQRRGRFGRAKSSSTENGFNDGIDIVLDNTARGMLGSPNSSEASPEFDGYGESSRLLVRATEAREHGTAGDVVSKYGATRSGSGAALAKRQLLLAHREKRRFWLVLLSLWMIFWVKLVQEALLTASSLVLPSFYEWSAGRVGLFMGLLGISVVPFNLVVLALSRCFGLKDAFWVKFLNVPLILGAISLVSFEDAPMAPLRLMSGYLMVFITSQIMEAVIMSLFSKVISPRMAAGTWNSGFLATEAGTLGRAAGNALITLLGSGTTVQLQRSLYVFDSTVGIATMMFALSLLS</sequence>
<dbReference type="InterPro" id="IPR004331">
    <property type="entry name" value="SPX_dom"/>
</dbReference>
<feature type="transmembrane region" description="Helical" evidence="6">
    <location>
        <begin position="765"/>
        <end position="785"/>
    </location>
</feature>
<dbReference type="Pfam" id="PF03105">
    <property type="entry name" value="SPX"/>
    <property type="match status" value="1"/>
</dbReference>
<feature type="transmembrane region" description="Helical" evidence="6">
    <location>
        <begin position="351"/>
        <end position="370"/>
    </location>
</feature>
<dbReference type="SUPFAM" id="SSF103473">
    <property type="entry name" value="MFS general substrate transporter"/>
    <property type="match status" value="1"/>
</dbReference>
<feature type="compositionally biased region" description="Acidic residues" evidence="5">
    <location>
        <begin position="524"/>
        <end position="544"/>
    </location>
</feature>
<keyword evidence="3 6" id="KW-1133">Transmembrane helix</keyword>
<dbReference type="PROSITE" id="PS51382">
    <property type="entry name" value="SPX"/>
    <property type="match status" value="1"/>
</dbReference>
<feature type="region of interest" description="Disordered" evidence="5">
    <location>
        <begin position="503"/>
        <end position="577"/>
    </location>
</feature>
<evidence type="ECO:0000313" key="8">
    <source>
        <dbReference type="EMBL" id="CAK9020487.1"/>
    </source>
</evidence>
<dbReference type="CDD" id="cd14447">
    <property type="entry name" value="SPX"/>
    <property type="match status" value="1"/>
</dbReference>
<keyword evidence="9" id="KW-1185">Reference proteome</keyword>
<feature type="transmembrane region" description="Helical" evidence="6">
    <location>
        <begin position="401"/>
        <end position="420"/>
    </location>
</feature>
<feature type="transmembrane region" description="Helical" evidence="6">
    <location>
        <begin position="700"/>
        <end position="722"/>
    </location>
</feature>
<reference evidence="8 9" key="1">
    <citation type="submission" date="2024-02" db="EMBL/GenBank/DDBJ databases">
        <authorList>
            <person name="Chen Y."/>
            <person name="Shah S."/>
            <person name="Dougan E. K."/>
            <person name="Thang M."/>
            <person name="Chan C."/>
        </authorList>
    </citation>
    <scope>NUCLEOTIDE SEQUENCE [LARGE SCALE GENOMIC DNA]</scope>
</reference>
<dbReference type="PANTHER" id="PTHR23510">
    <property type="entry name" value="INNER MEMBRANE TRANSPORT PROTEIN YAJR"/>
    <property type="match status" value="1"/>
</dbReference>
<feature type="transmembrane region" description="Helical" evidence="6">
    <location>
        <begin position="734"/>
        <end position="753"/>
    </location>
</feature>
<evidence type="ECO:0000256" key="5">
    <source>
        <dbReference type="SAM" id="MobiDB-lite"/>
    </source>
</evidence>
<feature type="domain" description="SPX" evidence="7">
    <location>
        <begin position="1"/>
        <end position="142"/>
    </location>
</feature>
<accession>A0ABP0K161</accession>